<gene>
    <name evidence="1" type="ORF">TCK1_1333</name>
</gene>
<proteinExistence type="predicted"/>
<dbReference type="EMBL" id="CP040324">
    <property type="protein sequence ID" value="QHB26679.1"/>
    <property type="molecule type" value="Genomic_DNA"/>
</dbReference>
<dbReference type="RefSeq" id="WP_174244666.1">
    <property type="nucleotide sequence ID" value="NZ_CP040324.1"/>
</dbReference>
<accession>A0AAE6R9F7</accession>
<dbReference type="Proteomes" id="UP000464593">
    <property type="component" value="Chromosome"/>
</dbReference>
<reference evidence="1 2" key="1">
    <citation type="submission" date="2019-05" db="EMBL/GenBank/DDBJ databases">
        <title>Complete genome sequence of Pseudomonas Pseudomonas resinovorans.</title>
        <authorList>
            <person name="Chen H.-P."/>
        </authorList>
    </citation>
    <scope>NUCLEOTIDE SEQUENCE [LARGE SCALE GENOMIC DNA]</scope>
    <source>
        <strain evidence="1 2">TCU-CK1</strain>
    </source>
</reference>
<protein>
    <submittedName>
        <fullName evidence="1">Benzoate 1,2-dioxygenase small subunit</fullName>
    </submittedName>
</protein>
<sequence length="398" mass="43231">MKVLMKLLAGSWLGGVLWLAPPVALALDVTITAQYLGGGTGRFDNTTPPGGLCSSWFATCRTRTTVTLPITYDKKTTKGAADPRDLFYVGLPAKREVDIYHDTTGESRRLTFEWTALSQRVQIASHFYNHPLYNLTLSGGCRAVGSVSQERPAKVSYLWDITQPSAPSPCWGFGRAAPNGRVEIASVLETSVAYAMNITPPFRMPSGTYRGSVTYSIGPGGDFDFGNDVTALSGNSLTVNFVLDVQHAFLFEFPPGSERAVLEPPGGWQAWLAGGKPPQRLNRDLPFRAWSTGPFKVYKLCQYDVGPECGIRNEHNDQVPVLVALTLPGGIQHAGGQVERLALPSGAQAALQFDAVTPTLNRRGQLHFDVDRSQVQNMLKHPGSTYTGQVTVVFDAEL</sequence>
<name>A0AAE6R9F7_9PSED</name>
<organism evidence="1 2">
    <name type="scientific">Pseudomonas monteilii</name>
    <dbReference type="NCBI Taxonomy" id="76759"/>
    <lineage>
        <taxon>Bacteria</taxon>
        <taxon>Pseudomonadati</taxon>
        <taxon>Pseudomonadota</taxon>
        <taxon>Gammaproteobacteria</taxon>
        <taxon>Pseudomonadales</taxon>
        <taxon>Pseudomonadaceae</taxon>
        <taxon>Pseudomonas</taxon>
    </lineage>
</organism>
<evidence type="ECO:0000313" key="1">
    <source>
        <dbReference type="EMBL" id="QHB26679.1"/>
    </source>
</evidence>
<dbReference type="AlphaFoldDB" id="A0AAE6R9F7"/>
<evidence type="ECO:0000313" key="2">
    <source>
        <dbReference type="Proteomes" id="UP000464593"/>
    </source>
</evidence>